<gene>
    <name evidence="4" type="ORF">KZC48_11505</name>
    <name evidence="5" type="ORF">KZC50_07400</name>
</gene>
<evidence type="ECO:0000313" key="4">
    <source>
        <dbReference type="EMBL" id="MDN4465021.1"/>
    </source>
</evidence>
<dbReference type="InterPro" id="IPR057326">
    <property type="entry name" value="KR_dom"/>
</dbReference>
<protein>
    <submittedName>
        <fullName evidence="5">SDR family oxidoreductase</fullName>
    </submittedName>
</protein>
<dbReference type="InterPro" id="IPR002347">
    <property type="entry name" value="SDR_fam"/>
</dbReference>
<evidence type="ECO:0000256" key="2">
    <source>
        <dbReference type="ARBA" id="ARBA00023002"/>
    </source>
</evidence>
<dbReference type="PROSITE" id="PS00061">
    <property type="entry name" value="ADH_SHORT"/>
    <property type="match status" value="1"/>
</dbReference>
<dbReference type="InterPro" id="IPR050259">
    <property type="entry name" value="SDR"/>
</dbReference>
<comment type="similarity">
    <text evidence="1">Belongs to the short-chain dehydrogenases/reductases (SDR) family.</text>
</comment>
<dbReference type="Pfam" id="PF13561">
    <property type="entry name" value="adh_short_C2"/>
    <property type="match status" value="1"/>
</dbReference>
<accession>A0AAJ2HK45</accession>
<dbReference type="AlphaFoldDB" id="A0AAJ2HK45"/>
<dbReference type="EMBL" id="JAHWXH010000001">
    <property type="protein sequence ID" value="MDS0245436.1"/>
    <property type="molecule type" value="Genomic_DNA"/>
</dbReference>
<reference evidence="5 7" key="1">
    <citation type="submission" date="2021-06" db="EMBL/GenBank/DDBJ databases">
        <title>Genome-based taxonomic framework of Microbacterium strains isolated from marine environment, the description of four new species and reclassification of four preexisting species.</title>
        <authorList>
            <person name="Lee S.D."/>
            <person name="Kim S.-M."/>
            <person name="Byeon Y.-S."/>
            <person name="Yang H.L."/>
            <person name="Kim I.S."/>
        </authorList>
    </citation>
    <scope>NUCLEOTIDE SEQUENCE [LARGE SCALE GENOMIC DNA]</scope>
    <source>
        <strain evidence="4">KACC 20510</strain>
        <strain evidence="5 7">KACC 20514</strain>
    </source>
</reference>
<proteinExistence type="inferred from homology"/>
<dbReference type="PRINTS" id="PR00080">
    <property type="entry name" value="SDRFAMILY"/>
</dbReference>
<dbReference type="PANTHER" id="PTHR42879:SF2">
    <property type="entry name" value="3-OXOACYL-[ACYL-CARRIER-PROTEIN] REDUCTASE FABG"/>
    <property type="match status" value="1"/>
</dbReference>
<dbReference type="SMART" id="SM00822">
    <property type="entry name" value="PKS_KR"/>
    <property type="match status" value="1"/>
</dbReference>
<keyword evidence="2" id="KW-0560">Oxidoreductase</keyword>
<name>A0AAJ2HK45_9MICO</name>
<keyword evidence="6" id="KW-1185">Reference proteome</keyword>
<dbReference type="InterPro" id="IPR020904">
    <property type="entry name" value="Sc_DH/Rdtase_CS"/>
</dbReference>
<dbReference type="PANTHER" id="PTHR42879">
    <property type="entry name" value="3-OXOACYL-(ACYL-CARRIER-PROTEIN) REDUCTASE"/>
    <property type="match status" value="1"/>
</dbReference>
<sequence length="264" mass="26580">MSIPVDDGAVRPRSLAGRTALVTGGRVGIGRAIVDALADRGARVLVGGRDSVTLAPRIAELRAEGVDAHGFAADVTDPGELDAAFAAAAQVGLVPDILVNNVGLRDRRGVRDLDTAAFSALMGADLVAVYDVIRRCLAGAEAAGGVLRSIVTVSSVAALRGRAGDPGYAAAKAGLDGLTRSLASELGPLGCRVNSVAPGTIVTDSNADLLVDARIADVVATRTALGRWGTPAEVGALVAFLASDEASYLTGQTVVVDGGLSTLF</sequence>
<dbReference type="GO" id="GO:0016491">
    <property type="term" value="F:oxidoreductase activity"/>
    <property type="evidence" value="ECO:0007669"/>
    <property type="project" value="UniProtKB-KW"/>
</dbReference>
<dbReference type="EMBL" id="JAHWXI010000013">
    <property type="protein sequence ID" value="MDN4465021.1"/>
    <property type="molecule type" value="Genomic_DNA"/>
</dbReference>
<organism evidence="5 7">
    <name type="scientific">Microbacterium aurantiacum</name>
    <dbReference type="NCBI Taxonomy" id="162393"/>
    <lineage>
        <taxon>Bacteria</taxon>
        <taxon>Bacillati</taxon>
        <taxon>Actinomycetota</taxon>
        <taxon>Actinomycetes</taxon>
        <taxon>Micrococcales</taxon>
        <taxon>Microbacteriaceae</taxon>
        <taxon>Microbacterium</taxon>
    </lineage>
</organism>
<dbReference type="InterPro" id="IPR036291">
    <property type="entry name" value="NAD(P)-bd_dom_sf"/>
</dbReference>
<dbReference type="GeneID" id="301458045"/>
<evidence type="ECO:0000313" key="7">
    <source>
        <dbReference type="Proteomes" id="UP001183582"/>
    </source>
</evidence>
<dbReference type="GO" id="GO:0032787">
    <property type="term" value="P:monocarboxylic acid metabolic process"/>
    <property type="evidence" value="ECO:0007669"/>
    <property type="project" value="UniProtKB-ARBA"/>
</dbReference>
<dbReference type="Proteomes" id="UP001183582">
    <property type="component" value="Unassembled WGS sequence"/>
</dbReference>
<dbReference type="Proteomes" id="UP001172731">
    <property type="component" value="Unassembled WGS sequence"/>
</dbReference>
<dbReference type="SUPFAM" id="SSF51735">
    <property type="entry name" value="NAD(P)-binding Rossmann-fold domains"/>
    <property type="match status" value="1"/>
</dbReference>
<comment type="caution">
    <text evidence="5">The sequence shown here is derived from an EMBL/GenBank/DDBJ whole genome shotgun (WGS) entry which is preliminary data.</text>
</comment>
<dbReference type="FunFam" id="3.40.50.720:FF:000084">
    <property type="entry name" value="Short-chain dehydrogenase reductase"/>
    <property type="match status" value="1"/>
</dbReference>
<feature type="domain" description="Ketoreductase" evidence="3">
    <location>
        <begin position="18"/>
        <end position="205"/>
    </location>
</feature>
<evidence type="ECO:0000313" key="5">
    <source>
        <dbReference type="EMBL" id="MDS0245436.1"/>
    </source>
</evidence>
<evidence type="ECO:0000313" key="6">
    <source>
        <dbReference type="Proteomes" id="UP001172731"/>
    </source>
</evidence>
<dbReference type="RefSeq" id="WP_301134764.1">
    <property type="nucleotide sequence ID" value="NZ_BAAAGR010000001.1"/>
</dbReference>
<evidence type="ECO:0000256" key="1">
    <source>
        <dbReference type="ARBA" id="ARBA00006484"/>
    </source>
</evidence>
<dbReference type="PRINTS" id="PR00081">
    <property type="entry name" value="GDHRDH"/>
</dbReference>
<dbReference type="Gene3D" id="3.40.50.720">
    <property type="entry name" value="NAD(P)-binding Rossmann-like Domain"/>
    <property type="match status" value="1"/>
</dbReference>
<evidence type="ECO:0000259" key="3">
    <source>
        <dbReference type="SMART" id="SM00822"/>
    </source>
</evidence>